<evidence type="ECO:0000313" key="2">
    <source>
        <dbReference type="EnsemblMetazoa" id="AEPI011402-PA"/>
    </source>
</evidence>
<sequence length="85" mass="9834">MAKRPKWNKLTEYVEIDDIVMITYVTDEIGNWLNGRVIELQPDKDGQVSKGLTTVNKPIDFLGYHKDTNVISSKEKIKKEKIRSI</sequence>
<accession>A0A182PWR5</accession>
<evidence type="ECO:0000313" key="3">
    <source>
        <dbReference type="Proteomes" id="UP000075885"/>
    </source>
</evidence>
<dbReference type="InterPro" id="IPR040676">
    <property type="entry name" value="DUF5641"/>
</dbReference>
<reference evidence="3" key="1">
    <citation type="submission" date="2013-03" db="EMBL/GenBank/DDBJ databases">
        <title>The Genome Sequence of Anopheles epiroticus epiroticus2.</title>
        <authorList>
            <consortium name="The Broad Institute Genomics Platform"/>
            <person name="Neafsey D.E."/>
            <person name="Howell P."/>
            <person name="Walker B."/>
            <person name="Young S.K."/>
            <person name="Zeng Q."/>
            <person name="Gargeya S."/>
            <person name="Fitzgerald M."/>
            <person name="Haas B."/>
            <person name="Abouelleil A."/>
            <person name="Allen A.W."/>
            <person name="Alvarado L."/>
            <person name="Arachchi H.M."/>
            <person name="Berlin A.M."/>
            <person name="Chapman S.B."/>
            <person name="Gainer-Dewar J."/>
            <person name="Goldberg J."/>
            <person name="Griggs A."/>
            <person name="Gujja S."/>
            <person name="Hansen M."/>
            <person name="Howarth C."/>
            <person name="Imamovic A."/>
            <person name="Ireland A."/>
            <person name="Larimer J."/>
            <person name="McCowan C."/>
            <person name="Murphy C."/>
            <person name="Pearson M."/>
            <person name="Poon T.W."/>
            <person name="Priest M."/>
            <person name="Roberts A."/>
            <person name="Saif S."/>
            <person name="Shea T."/>
            <person name="Sisk P."/>
            <person name="Sykes S."/>
            <person name="Wortman J."/>
            <person name="Nusbaum C."/>
            <person name="Birren B."/>
        </authorList>
    </citation>
    <scope>NUCLEOTIDE SEQUENCE [LARGE SCALE GENOMIC DNA]</scope>
    <source>
        <strain evidence="3">Epiroticus2</strain>
    </source>
</reference>
<organism evidence="2 3">
    <name type="scientific">Anopheles epiroticus</name>
    <dbReference type="NCBI Taxonomy" id="199890"/>
    <lineage>
        <taxon>Eukaryota</taxon>
        <taxon>Metazoa</taxon>
        <taxon>Ecdysozoa</taxon>
        <taxon>Arthropoda</taxon>
        <taxon>Hexapoda</taxon>
        <taxon>Insecta</taxon>
        <taxon>Pterygota</taxon>
        <taxon>Neoptera</taxon>
        <taxon>Endopterygota</taxon>
        <taxon>Diptera</taxon>
        <taxon>Nematocera</taxon>
        <taxon>Culicoidea</taxon>
        <taxon>Culicidae</taxon>
        <taxon>Anophelinae</taxon>
        <taxon>Anopheles</taxon>
    </lineage>
</organism>
<reference evidence="2" key="2">
    <citation type="submission" date="2020-05" db="UniProtKB">
        <authorList>
            <consortium name="EnsemblMetazoa"/>
        </authorList>
    </citation>
    <scope>IDENTIFICATION</scope>
    <source>
        <strain evidence="2">Epiroticus2</strain>
    </source>
</reference>
<dbReference type="AlphaFoldDB" id="A0A182PWR5"/>
<feature type="domain" description="DUF5641" evidence="1">
    <location>
        <begin position="2"/>
        <end position="49"/>
    </location>
</feature>
<protein>
    <submittedName>
        <fullName evidence="2">DUF5641 domain-containing protein</fullName>
    </submittedName>
</protein>
<evidence type="ECO:0000259" key="1">
    <source>
        <dbReference type="Pfam" id="PF18701"/>
    </source>
</evidence>
<dbReference type="VEuPathDB" id="VectorBase:AEPI011402"/>
<dbReference type="Pfam" id="PF18701">
    <property type="entry name" value="DUF5641"/>
    <property type="match status" value="1"/>
</dbReference>
<name>A0A182PWR5_9DIPT</name>
<dbReference type="EnsemblMetazoa" id="AEPI011402-RA">
    <property type="protein sequence ID" value="AEPI011402-PA"/>
    <property type="gene ID" value="AEPI011402"/>
</dbReference>
<keyword evidence="3" id="KW-1185">Reference proteome</keyword>
<dbReference type="Proteomes" id="UP000075885">
    <property type="component" value="Unassembled WGS sequence"/>
</dbReference>
<proteinExistence type="predicted"/>